<dbReference type="InterPro" id="IPR036875">
    <property type="entry name" value="Znf_CCHC_sf"/>
</dbReference>
<evidence type="ECO:0000259" key="1">
    <source>
        <dbReference type="SMART" id="SM00343"/>
    </source>
</evidence>
<dbReference type="InterPro" id="IPR001878">
    <property type="entry name" value="Znf_CCHC"/>
</dbReference>
<evidence type="ECO:0000313" key="3">
    <source>
        <dbReference type="WBParaSite" id="MhA1_Contig1505.frz3.gene6"/>
    </source>
</evidence>
<keyword evidence="2" id="KW-1185">Reference proteome</keyword>
<evidence type="ECO:0000313" key="2">
    <source>
        <dbReference type="Proteomes" id="UP000095281"/>
    </source>
</evidence>
<feature type="domain" description="CCHC-type" evidence="1">
    <location>
        <begin position="335"/>
        <end position="351"/>
    </location>
</feature>
<dbReference type="InterPro" id="IPR055510">
    <property type="entry name" value="DUF7083"/>
</dbReference>
<organism evidence="2 3">
    <name type="scientific">Meloidogyne hapla</name>
    <name type="common">Root-knot nematode worm</name>
    <dbReference type="NCBI Taxonomy" id="6305"/>
    <lineage>
        <taxon>Eukaryota</taxon>
        <taxon>Metazoa</taxon>
        <taxon>Ecdysozoa</taxon>
        <taxon>Nematoda</taxon>
        <taxon>Chromadorea</taxon>
        <taxon>Rhabditida</taxon>
        <taxon>Tylenchina</taxon>
        <taxon>Tylenchomorpha</taxon>
        <taxon>Tylenchoidea</taxon>
        <taxon>Meloidogynidae</taxon>
        <taxon>Meloidogyninae</taxon>
        <taxon>Meloidogyne</taxon>
    </lineage>
</organism>
<dbReference type="GO" id="GO:0019899">
    <property type="term" value="F:enzyme binding"/>
    <property type="evidence" value="ECO:0007669"/>
    <property type="project" value="UniProtKB-ARBA"/>
</dbReference>
<dbReference type="Gene3D" id="4.10.60.10">
    <property type="entry name" value="Zinc finger, CCHC-type"/>
    <property type="match status" value="1"/>
</dbReference>
<name>A0A1I8B6D2_MELHA</name>
<dbReference type="SUPFAM" id="SSF57756">
    <property type="entry name" value="Retrovirus zinc finger-like domains"/>
    <property type="match status" value="1"/>
</dbReference>
<feature type="domain" description="CCHC-type" evidence="1">
    <location>
        <begin position="309"/>
        <end position="325"/>
    </location>
</feature>
<sequence length="440" mass="51048">MDPKVIEQILKMQVDILKSQKDMLAQSEEKKINKNIANEDNSEETKSMQIYSKLQNLITEFQADIQKGITFESWYNKNKSFFEFEGKSLTENVKVRLLVSKLGVNEYTKMSQKMMPQSLESMKFDDLVKQLHKEYSDPRSKLVKRFEVMKLRCPCVEKIMDFGTLLNSECEKAQMALSVEESKILLFISGMSEDAYDIRQISLKFVENYKKSEECTLKALMEECRSYMTMKSDAKLFENSQSKVHITPDYSFEVNNISKTPIQVNNKSNSNQQNDYNQYYKRDQFQYNQNKFNRNQMNQNYNQTKSNNDCEQCGKTGHNIANCWWNPENDVEPPTCNNCGGLGHSSSKCRKSKGQFNRFNRTQINHITTDSGPYCCIADIVDPKGIIMCKEKWIIETVKINNKEVKMIVDSASQISCISEEVWKELGSPEMMPVNYAESD</sequence>
<dbReference type="Pfam" id="PF23309">
    <property type="entry name" value="DUF7083"/>
    <property type="match status" value="1"/>
</dbReference>
<protein>
    <submittedName>
        <fullName evidence="3">CCHC-type domain-containing protein</fullName>
    </submittedName>
</protein>
<dbReference type="WBParaSite" id="MhA1_Contig1505.frz3.gene6">
    <property type="protein sequence ID" value="MhA1_Contig1505.frz3.gene6"/>
    <property type="gene ID" value="MhA1_Contig1505.frz3.gene6"/>
</dbReference>
<dbReference type="GO" id="GO:0008270">
    <property type="term" value="F:zinc ion binding"/>
    <property type="evidence" value="ECO:0007669"/>
    <property type="project" value="InterPro"/>
</dbReference>
<dbReference type="Proteomes" id="UP000095281">
    <property type="component" value="Unplaced"/>
</dbReference>
<dbReference type="SMART" id="SM00343">
    <property type="entry name" value="ZnF_C2HC"/>
    <property type="match status" value="2"/>
</dbReference>
<dbReference type="Gene3D" id="2.40.70.10">
    <property type="entry name" value="Acid Proteases"/>
    <property type="match status" value="1"/>
</dbReference>
<accession>A0A1I8B6D2</accession>
<dbReference type="GO" id="GO:0003676">
    <property type="term" value="F:nucleic acid binding"/>
    <property type="evidence" value="ECO:0007669"/>
    <property type="project" value="InterPro"/>
</dbReference>
<proteinExistence type="predicted"/>
<dbReference type="AlphaFoldDB" id="A0A1I8B6D2"/>
<dbReference type="InterPro" id="IPR021109">
    <property type="entry name" value="Peptidase_aspartic_dom_sf"/>
</dbReference>
<reference evidence="3" key="1">
    <citation type="submission" date="2016-11" db="UniProtKB">
        <authorList>
            <consortium name="WormBaseParasite"/>
        </authorList>
    </citation>
    <scope>IDENTIFICATION</scope>
</reference>
<dbReference type="SUPFAM" id="SSF50630">
    <property type="entry name" value="Acid proteases"/>
    <property type="match status" value="1"/>
</dbReference>